<keyword evidence="10" id="KW-0998">Cell outer membrane</keyword>
<keyword evidence="14" id="KW-1185">Reference proteome</keyword>
<dbReference type="EMBL" id="FXUL01000007">
    <property type="protein sequence ID" value="SMP60701.1"/>
    <property type="molecule type" value="Genomic_DNA"/>
</dbReference>
<evidence type="ECO:0000256" key="10">
    <source>
        <dbReference type="ARBA" id="ARBA00023237"/>
    </source>
</evidence>
<keyword evidence="4" id="KW-1134">Transmembrane beta strand</keyword>
<name>A0ABY1Q6I3_9BURK</name>
<dbReference type="Gene3D" id="2.40.160.10">
    <property type="entry name" value="Porin"/>
    <property type="match status" value="1"/>
</dbReference>
<evidence type="ECO:0000256" key="7">
    <source>
        <dbReference type="ARBA" id="ARBA00023065"/>
    </source>
</evidence>
<evidence type="ECO:0000256" key="3">
    <source>
        <dbReference type="ARBA" id="ARBA00022448"/>
    </source>
</evidence>
<dbReference type="PANTHER" id="PTHR34501">
    <property type="entry name" value="PROTEIN YDDL-RELATED"/>
    <property type="match status" value="1"/>
</dbReference>
<gene>
    <name evidence="13" type="ORF">SAMN06295970_10737</name>
</gene>
<accession>A0ABY1Q6I3</accession>
<evidence type="ECO:0000256" key="4">
    <source>
        <dbReference type="ARBA" id="ARBA00022452"/>
    </source>
</evidence>
<evidence type="ECO:0000256" key="5">
    <source>
        <dbReference type="ARBA" id="ARBA00022692"/>
    </source>
</evidence>
<dbReference type="RefSeq" id="WP_283442365.1">
    <property type="nucleotide sequence ID" value="NZ_FXUL01000007.1"/>
</dbReference>
<keyword evidence="3" id="KW-0813">Transport</keyword>
<dbReference type="SUPFAM" id="SSF56935">
    <property type="entry name" value="Porins"/>
    <property type="match status" value="1"/>
</dbReference>
<evidence type="ECO:0000259" key="12">
    <source>
        <dbReference type="Pfam" id="PF13609"/>
    </source>
</evidence>
<dbReference type="PANTHER" id="PTHR34501:SF9">
    <property type="entry name" value="MAJOR OUTER MEMBRANE PROTEIN P.IA"/>
    <property type="match status" value="1"/>
</dbReference>
<comment type="subcellular location">
    <subcellularLocation>
        <location evidence="1">Cell outer membrane</location>
        <topology evidence="1">Multi-pass membrane protein</topology>
    </subcellularLocation>
</comment>
<proteinExistence type="predicted"/>
<sequence>MKTSVIAAAALLALSGMTHAQTSVSIYGIVDAGLVRESGGPDGNVTGLGGGVASGSRLGFRGKEDLGGGLSANFLLENGFNSDNGTLGQGGLLFGRQMYVGLSGNFGAVRMGRQYSPYYLALRDIADPFAAGLAGRAGNVMATNTRVNNMINYQTPKFGGFFADLAYGLGEIAGDAQKSRTIGAAIGYEQGPAAIKLAHHQLNNATATDRTKNTLLAARYKFSLAEGSIGYAVNKGLGAADSRDFILGVSVPFGPNRLLGSYIRHDDRTAMNRDAHQWAIGYFYGLSKRTDLYVAYARIGNDNGADFKVGNATDTGTGDKAFNLGVRHTF</sequence>
<dbReference type="InterPro" id="IPR023614">
    <property type="entry name" value="Porin_dom_sf"/>
</dbReference>
<evidence type="ECO:0000256" key="11">
    <source>
        <dbReference type="SAM" id="SignalP"/>
    </source>
</evidence>
<keyword evidence="9" id="KW-0472">Membrane</keyword>
<feature type="chain" id="PRO_5046760255" evidence="11">
    <location>
        <begin position="21"/>
        <end position="330"/>
    </location>
</feature>
<keyword evidence="5" id="KW-0812">Transmembrane</keyword>
<evidence type="ECO:0000313" key="13">
    <source>
        <dbReference type="EMBL" id="SMP60701.1"/>
    </source>
</evidence>
<evidence type="ECO:0000256" key="1">
    <source>
        <dbReference type="ARBA" id="ARBA00004571"/>
    </source>
</evidence>
<evidence type="ECO:0000256" key="8">
    <source>
        <dbReference type="ARBA" id="ARBA00023114"/>
    </source>
</evidence>
<dbReference type="InterPro" id="IPR002299">
    <property type="entry name" value="Porin_Neis"/>
</dbReference>
<keyword evidence="7" id="KW-0406">Ion transport</keyword>
<dbReference type="Proteomes" id="UP001158049">
    <property type="component" value="Unassembled WGS sequence"/>
</dbReference>
<keyword evidence="6 11" id="KW-0732">Signal</keyword>
<dbReference type="InterPro" id="IPR050298">
    <property type="entry name" value="Gram-neg_bact_OMP"/>
</dbReference>
<dbReference type="Pfam" id="PF13609">
    <property type="entry name" value="Porin_4"/>
    <property type="match status" value="1"/>
</dbReference>
<dbReference type="CDD" id="cd00342">
    <property type="entry name" value="gram_neg_porins"/>
    <property type="match status" value="1"/>
</dbReference>
<evidence type="ECO:0000313" key="14">
    <source>
        <dbReference type="Proteomes" id="UP001158049"/>
    </source>
</evidence>
<dbReference type="PRINTS" id="PR00182">
    <property type="entry name" value="ECOLNEIPORIN"/>
</dbReference>
<evidence type="ECO:0000256" key="6">
    <source>
        <dbReference type="ARBA" id="ARBA00022729"/>
    </source>
</evidence>
<comment type="subunit">
    <text evidence="2">Homotrimer.</text>
</comment>
<keyword evidence="8" id="KW-0626">Porin</keyword>
<comment type="caution">
    <text evidence="13">The sequence shown here is derived from an EMBL/GenBank/DDBJ whole genome shotgun (WGS) entry which is preliminary data.</text>
</comment>
<evidence type="ECO:0000256" key="2">
    <source>
        <dbReference type="ARBA" id="ARBA00011233"/>
    </source>
</evidence>
<feature type="domain" description="Porin" evidence="12">
    <location>
        <begin position="7"/>
        <end position="303"/>
    </location>
</feature>
<dbReference type="InterPro" id="IPR001702">
    <property type="entry name" value="Porin_Gram-ve"/>
</dbReference>
<organism evidence="13 14">
    <name type="scientific">Noviherbaspirillum suwonense</name>
    <dbReference type="NCBI Taxonomy" id="1224511"/>
    <lineage>
        <taxon>Bacteria</taxon>
        <taxon>Pseudomonadati</taxon>
        <taxon>Pseudomonadota</taxon>
        <taxon>Betaproteobacteria</taxon>
        <taxon>Burkholderiales</taxon>
        <taxon>Oxalobacteraceae</taxon>
        <taxon>Noviherbaspirillum</taxon>
    </lineage>
</organism>
<feature type="signal peptide" evidence="11">
    <location>
        <begin position="1"/>
        <end position="20"/>
    </location>
</feature>
<dbReference type="PRINTS" id="PR00184">
    <property type="entry name" value="NEISSPPORIN"/>
</dbReference>
<dbReference type="InterPro" id="IPR033900">
    <property type="entry name" value="Gram_neg_porin_domain"/>
</dbReference>
<protein>
    <submittedName>
        <fullName evidence="13">Outer membrane protein (Porin)</fullName>
    </submittedName>
</protein>
<evidence type="ECO:0000256" key="9">
    <source>
        <dbReference type="ARBA" id="ARBA00023136"/>
    </source>
</evidence>
<reference evidence="13 14" key="1">
    <citation type="submission" date="2017-05" db="EMBL/GenBank/DDBJ databases">
        <authorList>
            <person name="Varghese N."/>
            <person name="Submissions S."/>
        </authorList>
    </citation>
    <scope>NUCLEOTIDE SEQUENCE [LARGE SCALE GENOMIC DNA]</scope>
    <source>
        <strain evidence="13 14">DSM 26001</strain>
    </source>
</reference>